<keyword evidence="3" id="KW-1185">Reference proteome</keyword>
<feature type="transmembrane region" description="Helical" evidence="1">
    <location>
        <begin position="140"/>
        <end position="160"/>
    </location>
</feature>
<proteinExistence type="predicted"/>
<keyword evidence="1" id="KW-0812">Transmembrane</keyword>
<feature type="transmembrane region" description="Helical" evidence="1">
    <location>
        <begin position="232"/>
        <end position="252"/>
    </location>
</feature>
<reference evidence="2" key="1">
    <citation type="journal article" date="2020" name="Stud. Mycol.">
        <title>101 Dothideomycetes genomes: a test case for predicting lifestyles and emergence of pathogens.</title>
        <authorList>
            <person name="Haridas S."/>
            <person name="Albert R."/>
            <person name="Binder M."/>
            <person name="Bloem J."/>
            <person name="Labutti K."/>
            <person name="Salamov A."/>
            <person name="Andreopoulos B."/>
            <person name="Baker S."/>
            <person name="Barry K."/>
            <person name="Bills G."/>
            <person name="Bluhm B."/>
            <person name="Cannon C."/>
            <person name="Castanera R."/>
            <person name="Culley D."/>
            <person name="Daum C."/>
            <person name="Ezra D."/>
            <person name="Gonzalez J."/>
            <person name="Henrissat B."/>
            <person name="Kuo A."/>
            <person name="Liang C."/>
            <person name="Lipzen A."/>
            <person name="Lutzoni F."/>
            <person name="Magnuson J."/>
            <person name="Mondo S."/>
            <person name="Nolan M."/>
            <person name="Ohm R."/>
            <person name="Pangilinan J."/>
            <person name="Park H.-J."/>
            <person name="Ramirez L."/>
            <person name="Alfaro M."/>
            <person name="Sun H."/>
            <person name="Tritt A."/>
            <person name="Yoshinaga Y."/>
            <person name="Zwiers L.-H."/>
            <person name="Turgeon B."/>
            <person name="Goodwin S."/>
            <person name="Spatafora J."/>
            <person name="Crous P."/>
            <person name="Grigoriev I."/>
        </authorList>
    </citation>
    <scope>NUCLEOTIDE SEQUENCE</scope>
    <source>
        <strain evidence="2">CBS 627.86</strain>
    </source>
</reference>
<keyword evidence="1" id="KW-0472">Membrane</keyword>
<dbReference type="OrthoDB" id="3550824at2759"/>
<sequence>MPPSISTSSTPWSQPLKISPTADDDPLGILEISGFYGPGAWLGWLLTIITSWYNLYRKPSARRPQDTIVFLLGTHWAALDLIHRTSLARKVTVEELNGMQGSIAAAFLVTYWGLFCALSQIMACFIQSSAQWAPLSRRGVILLFGAALPSISLANLFRLLGPFFNQPNTTNFERLSSIPALYIEGVEVQFLLLNFAASLGVASIILLCLVILTVVDNAFHTRQGLGFDPFELPALIIASLWLVAPISAIVNVKRTWNPLWWLVGGIFGPFFAMIGFMLPLFPIIFLIFGAYSPSKACYFMPCAPQSIYEWDQAFALCIGLCILVVEIGPDVLKPARRRWRSFWTRSAEDAPLLEGEPV</sequence>
<protein>
    <submittedName>
        <fullName evidence="2">Uncharacterized protein</fullName>
    </submittedName>
</protein>
<keyword evidence="1" id="KW-1133">Transmembrane helix</keyword>
<evidence type="ECO:0000256" key="1">
    <source>
        <dbReference type="SAM" id="Phobius"/>
    </source>
</evidence>
<feature type="transmembrane region" description="Helical" evidence="1">
    <location>
        <begin position="103"/>
        <end position="128"/>
    </location>
</feature>
<accession>A0A6A5ZV32</accession>
<evidence type="ECO:0000313" key="2">
    <source>
        <dbReference type="EMBL" id="KAF2122824.1"/>
    </source>
</evidence>
<organism evidence="2 3">
    <name type="scientific">Lophiotrema nucula</name>
    <dbReference type="NCBI Taxonomy" id="690887"/>
    <lineage>
        <taxon>Eukaryota</taxon>
        <taxon>Fungi</taxon>
        <taxon>Dikarya</taxon>
        <taxon>Ascomycota</taxon>
        <taxon>Pezizomycotina</taxon>
        <taxon>Dothideomycetes</taxon>
        <taxon>Pleosporomycetidae</taxon>
        <taxon>Pleosporales</taxon>
        <taxon>Lophiotremataceae</taxon>
        <taxon>Lophiotrema</taxon>
    </lineage>
</organism>
<feature type="transmembrane region" description="Helical" evidence="1">
    <location>
        <begin position="35"/>
        <end position="55"/>
    </location>
</feature>
<dbReference type="Proteomes" id="UP000799770">
    <property type="component" value="Unassembled WGS sequence"/>
</dbReference>
<feature type="transmembrane region" description="Helical" evidence="1">
    <location>
        <begin position="259"/>
        <end position="292"/>
    </location>
</feature>
<name>A0A6A5ZV32_9PLEO</name>
<dbReference type="EMBL" id="ML977310">
    <property type="protein sequence ID" value="KAF2122824.1"/>
    <property type="molecule type" value="Genomic_DNA"/>
</dbReference>
<evidence type="ECO:0000313" key="3">
    <source>
        <dbReference type="Proteomes" id="UP000799770"/>
    </source>
</evidence>
<dbReference type="AlphaFoldDB" id="A0A6A5ZV32"/>
<feature type="transmembrane region" description="Helical" evidence="1">
    <location>
        <begin position="190"/>
        <end position="212"/>
    </location>
</feature>
<feature type="transmembrane region" description="Helical" evidence="1">
    <location>
        <begin position="312"/>
        <end position="332"/>
    </location>
</feature>
<gene>
    <name evidence="2" type="ORF">BDV96DRAFT_561442</name>
</gene>